<keyword evidence="2" id="KW-0805">Transcription regulation</keyword>
<dbReference type="SUPFAM" id="SSF88659">
    <property type="entry name" value="Sigma3 and sigma4 domains of RNA polymerase sigma factors"/>
    <property type="match status" value="1"/>
</dbReference>
<dbReference type="NCBIfam" id="TIGR02937">
    <property type="entry name" value="sigma70-ECF"/>
    <property type="match status" value="1"/>
</dbReference>
<dbReference type="InterPro" id="IPR036388">
    <property type="entry name" value="WH-like_DNA-bd_sf"/>
</dbReference>
<dbReference type="AlphaFoldDB" id="A0A239FN90"/>
<evidence type="ECO:0000256" key="1">
    <source>
        <dbReference type="ARBA" id="ARBA00010641"/>
    </source>
</evidence>
<accession>A0A239FN90</accession>
<dbReference type="PANTHER" id="PTHR43133">
    <property type="entry name" value="RNA POLYMERASE ECF-TYPE SIGMA FACTO"/>
    <property type="match status" value="1"/>
</dbReference>
<organism evidence="8 9">
    <name type="scientific">Sphingopyxis indica</name>
    <dbReference type="NCBI Taxonomy" id="436663"/>
    <lineage>
        <taxon>Bacteria</taxon>
        <taxon>Pseudomonadati</taxon>
        <taxon>Pseudomonadota</taxon>
        <taxon>Alphaproteobacteria</taxon>
        <taxon>Sphingomonadales</taxon>
        <taxon>Sphingomonadaceae</taxon>
        <taxon>Sphingopyxis</taxon>
    </lineage>
</organism>
<feature type="domain" description="RNA polymerase sigma factor 70 region 4 type 2" evidence="7">
    <location>
        <begin position="170"/>
        <end position="222"/>
    </location>
</feature>
<dbReference type="Gene3D" id="1.10.1740.10">
    <property type="match status" value="1"/>
</dbReference>
<evidence type="ECO:0000256" key="2">
    <source>
        <dbReference type="ARBA" id="ARBA00023015"/>
    </source>
</evidence>
<evidence type="ECO:0000259" key="6">
    <source>
        <dbReference type="Pfam" id="PF04542"/>
    </source>
</evidence>
<reference evidence="8 9" key="1">
    <citation type="submission" date="2017-06" db="EMBL/GenBank/DDBJ databases">
        <authorList>
            <person name="Kim H.J."/>
            <person name="Triplett B.A."/>
        </authorList>
    </citation>
    <scope>NUCLEOTIDE SEQUENCE [LARGE SCALE GENOMIC DNA]</scope>
    <source>
        <strain evidence="8 9">DS15</strain>
    </source>
</reference>
<gene>
    <name evidence="8" type="ORF">SAMN06295955_102157</name>
</gene>
<keyword evidence="3" id="KW-0731">Sigma factor</keyword>
<dbReference type="PANTHER" id="PTHR43133:SF8">
    <property type="entry name" value="RNA POLYMERASE SIGMA FACTOR HI_1459-RELATED"/>
    <property type="match status" value="1"/>
</dbReference>
<proteinExistence type="inferred from homology"/>
<evidence type="ECO:0000259" key="7">
    <source>
        <dbReference type="Pfam" id="PF08281"/>
    </source>
</evidence>
<keyword evidence="5" id="KW-0804">Transcription</keyword>
<comment type="similarity">
    <text evidence="1">Belongs to the sigma-70 factor family. ECF subfamily.</text>
</comment>
<dbReference type="GO" id="GO:0003677">
    <property type="term" value="F:DNA binding"/>
    <property type="evidence" value="ECO:0007669"/>
    <property type="project" value="UniProtKB-KW"/>
</dbReference>
<dbReference type="GO" id="GO:0006352">
    <property type="term" value="P:DNA-templated transcription initiation"/>
    <property type="evidence" value="ECO:0007669"/>
    <property type="project" value="InterPro"/>
</dbReference>
<dbReference type="InterPro" id="IPR007627">
    <property type="entry name" value="RNA_pol_sigma70_r2"/>
</dbReference>
<keyword evidence="9" id="KW-1185">Reference proteome</keyword>
<dbReference type="InterPro" id="IPR013324">
    <property type="entry name" value="RNA_pol_sigma_r3/r4-like"/>
</dbReference>
<dbReference type="Gene3D" id="1.10.10.10">
    <property type="entry name" value="Winged helix-like DNA-binding domain superfamily/Winged helix DNA-binding domain"/>
    <property type="match status" value="1"/>
</dbReference>
<evidence type="ECO:0000256" key="5">
    <source>
        <dbReference type="ARBA" id="ARBA00023163"/>
    </source>
</evidence>
<feature type="domain" description="RNA polymerase sigma-70 region 2" evidence="6">
    <location>
        <begin position="74"/>
        <end position="141"/>
    </location>
</feature>
<dbReference type="EMBL" id="FZPA01000002">
    <property type="protein sequence ID" value="SNS58088.1"/>
    <property type="molecule type" value="Genomic_DNA"/>
</dbReference>
<dbReference type="Pfam" id="PF08281">
    <property type="entry name" value="Sigma70_r4_2"/>
    <property type="match status" value="1"/>
</dbReference>
<evidence type="ECO:0000313" key="9">
    <source>
        <dbReference type="Proteomes" id="UP000198339"/>
    </source>
</evidence>
<keyword evidence="4" id="KW-0238">DNA-binding</keyword>
<evidence type="ECO:0000313" key="8">
    <source>
        <dbReference type="EMBL" id="SNS58088.1"/>
    </source>
</evidence>
<dbReference type="InterPro" id="IPR013249">
    <property type="entry name" value="RNA_pol_sigma70_r4_t2"/>
</dbReference>
<protein>
    <submittedName>
        <fullName evidence="8">RNA polymerase sigma-70 factor, ECF subfamily</fullName>
    </submittedName>
</protein>
<dbReference type="InterPro" id="IPR014284">
    <property type="entry name" value="RNA_pol_sigma-70_dom"/>
</dbReference>
<name>A0A239FN90_9SPHN</name>
<dbReference type="InterPro" id="IPR039425">
    <property type="entry name" value="RNA_pol_sigma-70-like"/>
</dbReference>
<evidence type="ECO:0000256" key="4">
    <source>
        <dbReference type="ARBA" id="ARBA00023125"/>
    </source>
</evidence>
<dbReference type="InterPro" id="IPR013325">
    <property type="entry name" value="RNA_pol_sigma_r2"/>
</dbReference>
<sequence length="240" mass="26358">MPARKSAVHRGRPSAWALLSVCGSPVSLQISLFAREDAPACDAPAAPAPLCDSDDLDALMARVARGDADAFGALVDRYSARLYRLAWRLLGDAQEAEDAVQDCFARLWQGAPGWQARGGGLATWLHRVTVNRCLDRLRRYRTVADEEAVAAVEDISPGPERRLAMHRLQNAIEAALHALPHRHRAALVLCYLEGFSNALAAEMLGLNLKAMESLLFRARRSLRERLEQMGVAVEDLELLA</sequence>
<dbReference type="SUPFAM" id="SSF88946">
    <property type="entry name" value="Sigma2 domain of RNA polymerase sigma factors"/>
    <property type="match status" value="1"/>
</dbReference>
<dbReference type="GO" id="GO:0016987">
    <property type="term" value="F:sigma factor activity"/>
    <property type="evidence" value="ECO:0007669"/>
    <property type="project" value="UniProtKB-KW"/>
</dbReference>
<evidence type="ECO:0000256" key="3">
    <source>
        <dbReference type="ARBA" id="ARBA00023082"/>
    </source>
</evidence>
<dbReference type="Pfam" id="PF04542">
    <property type="entry name" value="Sigma70_r2"/>
    <property type="match status" value="1"/>
</dbReference>
<dbReference type="Proteomes" id="UP000198339">
    <property type="component" value="Unassembled WGS sequence"/>
</dbReference>